<dbReference type="EC" id="1.14.13.196" evidence="5"/>
<dbReference type="EMBL" id="ANFO01000212">
    <property type="protein sequence ID" value="KGQ11520.1"/>
    <property type="molecule type" value="Genomic_DNA"/>
</dbReference>
<keyword evidence="9" id="KW-0274">FAD</keyword>
<evidence type="ECO:0000256" key="12">
    <source>
        <dbReference type="ARBA" id="ARBA00047598"/>
    </source>
</evidence>
<sequence length="1845" mass="209752">MSNVIGRIRIIITRGNCLMMTLPNKTLAWDVAAQCFLNSLVRETSDWRLTDSHPAELIIPLGEQQALYFKVAYFSPTQHHRFEFPARLVNATGSQPIDFATLSQLIVDKLQHQQMLPATGCEAFYQRVMESHAHTQQAIEARHDWNGLREKALNFGEAEQALLVGHAFHPAPKSHEPFNQQEAERYLPDFAPHFPLRWFAVDKSYLAGESLHLNLQQRLTRFAAENAPQLLSELSDNQWLFPLHPWQAGYLLEQDWCQLLVAKGLVKDLGEAGAPWLPTTSSRSLYCATSRDMIKFSLSVRLTNSVRTLSVKEVKRGMRLARLAQTDRWQTLQARFPTFRVMQEDGWAGLRDLHGNIMEESLFALRENLLVGQPQSQTNVLVSLTQSAPDGGDSLLVAAVNRLSTRLGITPKQAAHAWVDAYCQQVLKPLFTAEADYGLVLLAHQQNILVEMQQDLPVGLIYRDCQGSAFMPHAAGWLDMIGEAQAENVFTHEQLLRYFPYYLLVNSTFAVTAALGAAGLDSEVNLMNRVRTALSAVRDEVTHKACLDYVLESPHWNVKGNFFCYLHDHNENTIVDPSASIVHGGHGLRCEKLNKPLNLSWGQDGGAVLHWPGELPAGWLRDALDQMFVAAPQLTSIVLPYAEWREEPQALVLFDLLKSDIVHRATFWQLPLWLSAPANQASGEMVFDAEREIYFPLRPARPTGEVYRRYDPRVRKTLSFRVADPAQDAERFTRWMNDPRVAYFWEQSGSLEVQTAYLERQLTGKHAFPLIGCFDDQPFSYFEIYWAAEDRLGRHYPWQPFDRGLHLLVGEQQWRGAHHVQSWLRGLTHYLLLDEPRTQRTVLEPRADNQRLFKHLEPAGYVTRKEFDFSHKRSRLVMADRHNFFSELVAKMLAELEYEHVFQAESLGENRYCISLAGAEWHFNAERGIWGWLWIDAQTLRCTDEPVLAQTLLMQLQPVLSMSDATVAEHMQDLYATLLGDLQLLNARRGMSADNLIDLDADRLQCLLSGHPKFAFNKGRRGWGKEALERYAPEYANTFRLHWLAVKREHMVWRCDSELDIQQLIAAAMDEQELARFTQAWQDSGLDDGWLPLPVHPWQWQQKIALDFVADLAEGKMVSLGEFGDQWLAQQSLRTLTNASRQGGLDIKLPLTIYNTSCYRGIPGKYIAAGPLASRWLQNVFATDSTLVKTGAAILGEPAAGYVSHTGYTALAQAPYRYQEMLGVIWRENPSRWLKPDETPILMATLMECDENNQPLIGAYIARSGLDAEAWLTQMFRAVVVPLYHLLCRYGVALIAHGQNITLAMKDGVPQRVLLKDFQGDMRLVKDEFPEMDSLPQEVRDVTARLSADYLIHDLQTGHFVTVLRFVSPLMARLGVPESRFYQLLAAVLSDYMQEHPQMSARFALFSLFKPQIIRVVLNPVKLTWPDQDGGSRMLPNYLEDLQNPLWLTMFLKDLVSAVAPTSPFSFVNYLVKRKKFYRFLTTELRTVSRDEFSDYLRWAAEGMNNLKFNQTVERVDFDEQRKLFVVQTDQGETLARNICLGIGKQPHLPPCVKTATPTCFHASEMSLRLPNLAGKRVTVVGGGQSGADLFLNAFRGAWGEVAEVNWVSRRNNFNALDEAAFANEYFTPEYVTGFVGLNEDARQKMLDEQKMTSDGITADSLLTIYRELYHRFEVLGQPRNARLLPSRSVTGLESRGQGWQLLLEHHLDKGYDTLDSDVVIFATGYRPTLPQMLSPLMPRMMMLDECNFKVRDDFTLEWNGPAGNNIFAVNASMQTHGIAEPQLSLMAWRSAKILNRALGRDLFDLSTPPALIQWRSGSREKPQHTAASLTHYSSKSFEMQPGAN</sequence>
<dbReference type="InterPro" id="IPR023188">
    <property type="entry name" value="DPS_DNA-bd_CS"/>
</dbReference>
<keyword evidence="8" id="KW-0808">Transferase</keyword>
<evidence type="ECO:0000256" key="8">
    <source>
        <dbReference type="ARBA" id="ARBA00022679"/>
    </source>
</evidence>
<comment type="caution">
    <text evidence="15">The sequence shown here is derived from an EMBL/GenBank/DDBJ whole genome shotgun (WGS) entry which is preliminary data.</text>
</comment>
<dbReference type="SMART" id="SM01006">
    <property type="entry name" value="AlcB"/>
    <property type="match status" value="1"/>
</dbReference>
<dbReference type="Gene3D" id="3.30.310.280">
    <property type="match status" value="1"/>
</dbReference>
<dbReference type="Pfam" id="PF13523">
    <property type="entry name" value="Acetyltransf_8"/>
    <property type="match status" value="1"/>
</dbReference>
<dbReference type="STRING" id="1245745.A0A0A2VZB0"/>
<evidence type="ECO:0000256" key="4">
    <source>
        <dbReference type="ARBA" id="ARBA00007588"/>
    </source>
</evidence>
<dbReference type="InterPro" id="IPR016181">
    <property type="entry name" value="Acyl_CoA_acyltransferase"/>
</dbReference>
<evidence type="ECO:0000256" key="9">
    <source>
        <dbReference type="ARBA" id="ARBA00022827"/>
    </source>
</evidence>
<keyword evidence="7" id="KW-0285">Flavoprotein</keyword>
<evidence type="ECO:0000256" key="2">
    <source>
        <dbReference type="ARBA" id="ARBA00004496"/>
    </source>
</evidence>
<organism evidence="15 16">
    <name type="scientific">Beauveria bassiana D1-5</name>
    <dbReference type="NCBI Taxonomy" id="1245745"/>
    <lineage>
        <taxon>Eukaryota</taxon>
        <taxon>Fungi</taxon>
        <taxon>Dikarya</taxon>
        <taxon>Ascomycota</taxon>
        <taxon>Pezizomycotina</taxon>
        <taxon>Sordariomycetes</taxon>
        <taxon>Hypocreomycetidae</taxon>
        <taxon>Hypocreales</taxon>
        <taxon>Cordycipitaceae</taxon>
        <taxon>Beauveria</taxon>
    </lineage>
</organism>
<name>A0A0A2VZB0_BEABA</name>
<evidence type="ECO:0000313" key="16">
    <source>
        <dbReference type="Proteomes" id="UP000030106"/>
    </source>
</evidence>
<evidence type="ECO:0000256" key="13">
    <source>
        <dbReference type="ARBA" id="ARBA00049248"/>
    </source>
</evidence>
<dbReference type="Gene3D" id="6.10.250.3370">
    <property type="match status" value="1"/>
</dbReference>
<keyword evidence="10" id="KW-0521">NADP</keyword>
<evidence type="ECO:0000256" key="11">
    <source>
        <dbReference type="ARBA" id="ARBA00023002"/>
    </source>
</evidence>
<dbReference type="FunFam" id="3.40.630.30:FF:000256">
    <property type="entry name" value="Putative lysine N-acyltransferase C17G9.06c"/>
    <property type="match status" value="1"/>
</dbReference>
<dbReference type="GO" id="GO:0016746">
    <property type="term" value="F:acyltransferase activity"/>
    <property type="evidence" value="ECO:0007669"/>
    <property type="project" value="InterPro"/>
</dbReference>
<protein>
    <recommendedName>
        <fullName evidence="5">L-ornithine N(5)-monooxygenase [NAD(P)H]</fullName>
        <ecNumber evidence="5">1.14.13.196</ecNumber>
    </recommendedName>
</protein>
<dbReference type="InterPro" id="IPR036188">
    <property type="entry name" value="FAD/NAD-bd_sf"/>
</dbReference>
<comment type="similarity">
    <text evidence="4">Belongs to the lysine N(6)-hydroxylase/L-ornithine N(5)-oxygenase family.</text>
</comment>
<comment type="catalytic activity">
    <reaction evidence="12">
        <text>L-ornithine + NADPH + O2 = N(5)-hydroxy-L-ornithine + NADP(+) + H2O</text>
        <dbReference type="Rhea" id="RHEA:41508"/>
        <dbReference type="ChEBI" id="CHEBI:15377"/>
        <dbReference type="ChEBI" id="CHEBI:15379"/>
        <dbReference type="ChEBI" id="CHEBI:46911"/>
        <dbReference type="ChEBI" id="CHEBI:57783"/>
        <dbReference type="ChEBI" id="CHEBI:58349"/>
        <dbReference type="ChEBI" id="CHEBI:78275"/>
        <dbReference type="EC" id="1.14.13.196"/>
    </reaction>
</comment>
<reference evidence="15 16" key="1">
    <citation type="submission" date="2012-10" db="EMBL/GenBank/DDBJ databases">
        <title>Genome sequencing and analysis of entomopathogenic fungi Beauveria bassiana D1-5.</title>
        <authorList>
            <person name="Li Q."/>
            <person name="Wang L."/>
            <person name="Zhang Z."/>
            <person name="Wang Q."/>
            <person name="Ren J."/>
            <person name="Wang M."/>
            <person name="Xu W."/>
            <person name="Wang J."/>
            <person name="Lu Y."/>
            <person name="Du Q."/>
            <person name="Sun Z."/>
        </authorList>
    </citation>
    <scope>NUCLEOTIDE SEQUENCE [LARGE SCALE GENOMIC DNA]</scope>
    <source>
        <strain evidence="15 16">D1-5</strain>
    </source>
</reference>
<keyword evidence="11" id="KW-0560">Oxidoreductase</keyword>
<dbReference type="InterPro" id="IPR022770">
    <property type="entry name" value="IucA/IucC-like_C"/>
</dbReference>
<dbReference type="InterPro" id="IPR019432">
    <property type="entry name" value="Acyltransferase_MbtK/IucB-like"/>
</dbReference>
<comment type="cofactor">
    <cofactor evidence="1">
        <name>FAD</name>
        <dbReference type="ChEBI" id="CHEBI:57692"/>
    </cofactor>
</comment>
<evidence type="ECO:0000256" key="6">
    <source>
        <dbReference type="ARBA" id="ARBA00022490"/>
    </source>
</evidence>
<dbReference type="PANTHER" id="PTHR34384:SF6">
    <property type="entry name" value="STAPHYLOFERRIN B SYNTHASE"/>
    <property type="match status" value="1"/>
</dbReference>
<dbReference type="GO" id="GO:0019290">
    <property type="term" value="P:siderophore biosynthetic process"/>
    <property type="evidence" value="ECO:0007669"/>
    <property type="project" value="InterPro"/>
</dbReference>
<evidence type="ECO:0000256" key="10">
    <source>
        <dbReference type="ARBA" id="ARBA00022857"/>
    </source>
</evidence>
<dbReference type="InterPro" id="IPR037455">
    <property type="entry name" value="LucA/IucC-like"/>
</dbReference>
<dbReference type="Gene3D" id="1.10.510.40">
    <property type="match status" value="2"/>
</dbReference>
<accession>A0A0A2VZB0</accession>
<dbReference type="Gene3D" id="3.50.50.60">
    <property type="entry name" value="FAD/NAD(P)-binding domain"/>
    <property type="match status" value="1"/>
</dbReference>
<proteinExistence type="inferred from homology"/>
<dbReference type="SUPFAM" id="SSF51905">
    <property type="entry name" value="FAD/NAD(P)-binding domain"/>
    <property type="match status" value="1"/>
</dbReference>
<dbReference type="GO" id="GO:0005737">
    <property type="term" value="C:cytoplasm"/>
    <property type="evidence" value="ECO:0007669"/>
    <property type="project" value="UniProtKB-SubCell"/>
</dbReference>
<gene>
    <name evidence="15" type="ORF">BBAD15_g2745</name>
</gene>
<feature type="domain" description="Acyltransferase MbtK/IucB-like conserved" evidence="14">
    <location>
        <begin position="721"/>
        <end position="768"/>
    </location>
</feature>
<dbReference type="HOGENOM" id="CLU_237027_0_0_1"/>
<evidence type="ECO:0000256" key="1">
    <source>
        <dbReference type="ARBA" id="ARBA00001974"/>
    </source>
</evidence>
<dbReference type="InterPro" id="IPR007310">
    <property type="entry name" value="Aerobactin_biosyn_IucA/IucC_N"/>
</dbReference>
<evidence type="ECO:0000256" key="7">
    <source>
        <dbReference type="ARBA" id="ARBA00022630"/>
    </source>
</evidence>
<comment type="catalytic activity">
    <reaction evidence="13">
        <text>L-ornithine + NADH + O2 = N(5)-hydroxy-L-ornithine + NAD(+) + H2O</text>
        <dbReference type="Rhea" id="RHEA:41512"/>
        <dbReference type="ChEBI" id="CHEBI:15377"/>
        <dbReference type="ChEBI" id="CHEBI:15379"/>
        <dbReference type="ChEBI" id="CHEBI:46911"/>
        <dbReference type="ChEBI" id="CHEBI:57540"/>
        <dbReference type="ChEBI" id="CHEBI:57945"/>
        <dbReference type="ChEBI" id="CHEBI:78275"/>
        <dbReference type="EC" id="1.14.13.196"/>
    </reaction>
</comment>
<dbReference type="GO" id="GO:0016722">
    <property type="term" value="F:oxidoreductase activity, acting on metal ions"/>
    <property type="evidence" value="ECO:0007669"/>
    <property type="project" value="InterPro"/>
</dbReference>
<evidence type="ECO:0000256" key="5">
    <source>
        <dbReference type="ARBA" id="ARBA00012881"/>
    </source>
</evidence>
<comment type="subcellular location">
    <subcellularLocation>
        <location evidence="2">Cytoplasm</location>
    </subcellularLocation>
</comment>
<dbReference type="PANTHER" id="PTHR34384">
    <property type="entry name" value="L-2,3-DIAMINOPROPANOATE--CITRATE LIGASE"/>
    <property type="match status" value="1"/>
</dbReference>
<evidence type="ECO:0000313" key="15">
    <source>
        <dbReference type="EMBL" id="KGQ11520.1"/>
    </source>
</evidence>
<dbReference type="Proteomes" id="UP000030106">
    <property type="component" value="Unassembled WGS sequence"/>
</dbReference>
<dbReference type="Gene3D" id="3.40.630.30">
    <property type="match status" value="1"/>
</dbReference>
<dbReference type="SUPFAM" id="SSF55729">
    <property type="entry name" value="Acyl-CoA N-acyltransferases (Nat)"/>
    <property type="match status" value="1"/>
</dbReference>
<dbReference type="Pfam" id="PF13434">
    <property type="entry name" value="Lys_Orn_oxgnase"/>
    <property type="match status" value="1"/>
</dbReference>
<dbReference type="Pfam" id="PF04183">
    <property type="entry name" value="IucA_IucC"/>
    <property type="match status" value="2"/>
</dbReference>
<keyword evidence="6" id="KW-0963">Cytoplasm</keyword>
<comment type="pathway">
    <text evidence="3">Siderophore biosynthesis.</text>
</comment>
<dbReference type="GO" id="GO:0016881">
    <property type="term" value="F:acid-amino acid ligase activity"/>
    <property type="evidence" value="ECO:0007669"/>
    <property type="project" value="UniProtKB-ARBA"/>
</dbReference>
<dbReference type="Pfam" id="PF06276">
    <property type="entry name" value="FhuF"/>
    <property type="match status" value="2"/>
</dbReference>
<evidence type="ECO:0000259" key="14">
    <source>
        <dbReference type="SMART" id="SM01006"/>
    </source>
</evidence>
<evidence type="ECO:0000256" key="3">
    <source>
        <dbReference type="ARBA" id="ARBA00004924"/>
    </source>
</evidence>
<dbReference type="InterPro" id="IPR025700">
    <property type="entry name" value="Lys/Orn_oxygenase"/>
</dbReference>
<dbReference type="PROSITE" id="PS00818">
    <property type="entry name" value="DPS_1"/>
    <property type="match status" value="1"/>
</dbReference>